<dbReference type="Gene3D" id="2.40.128.220">
    <property type="match status" value="1"/>
</dbReference>
<dbReference type="Pfam" id="PF12888">
    <property type="entry name" value="Lipid_bd"/>
    <property type="match status" value="1"/>
</dbReference>
<comment type="caution">
    <text evidence="2">The sequence shown here is derived from an EMBL/GenBank/DDBJ whole genome shotgun (WGS) entry which is preliminary data.</text>
</comment>
<dbReference type="GeneID" id="43185225"/>
<gene>
    <name evidence="3" type="ORF">DW035_12095</name>
    <name evidence="2" type="ORF">DXB87_13360</name>
</gene>
<feature type="chain" id="PRO_5036338010" description="Lipid-binding hydrolase" evidence="1">
    <location>
        <begin position="22"/>
        <end position="175"/>
    </location>
</feature>
<name>A0A3E4Z5J9_9BACT</name>
<dbReference type="InterPro" id="IPR038668">
    <property type="entry name" value="Lipid-bd_sf"/>
</dbReference>
<sequence>MKKLRYIYMLLSCLWILTACNSEDLSYDIEYTPIHPLGGQYTVSVSRNGAVVAEHVDCFLANTSDYDTDKCWIRIGAYNSANTPGDAAKSYFINGKISCNVPELSFSGTDIMNLAGNVASSDETFTLTDGKLELNGATAPSGTVCDKISFTYTTTVDPGVTYTVEGYRYTGWTED</sequence>
<dbReference type="AlphaFoldDB" id="A0A3E4Z5J9"/>
<evidence type="ECO:0008006" key="6">
    <source>
        <dbReference type="Google" id="ProtNLM"/>
    </source>
</evidence>
<dbReference type="EMBL" id="QROI01000018">
    <property type="protein sequence ID" value="RHL13593.1"/>
    <property type="molecule type" value="Genomic_DNA"/>
</dbReference>
<evidence type="ECO:0000313" key="5">
    <source>
        <dbReference type="Proteomes" id="UP000284916"/>
    </source>
</evidence>
<evidence type="ECO:0000313" key="4">
    <source>
        <dbReference type="Proteomes" id="UP000260814"/>
    </source>
</evidence>
<organism evidence="2 4">
    <name type="scientific">Phocaeicola plebeius</name>
    <dbReference type="NCBI Taxonomy" id="310297"/>
    <lineage>
        <taxon>Bacteria</taxon>
        <taxon>Pseudomonadati</taxon>
        <taxon>Bacteroidota</taxon>
        <taxon>Bacteroidia</taxon>
        <taxon>Bacteroidales</taxon>
        <taxon>Bacteroidaceae</taxon>
        <taxon>Phocaeicola</taxon>
    </lineage>
</organism>
<dbReference type="PROSITE" id="PS51257">
    <property type="entry name" value="PROKAR_LIPOPROTEIN"/>
    <property type="match status" value="1"/>
</dbReference>
<dbReference type="Proteomes" id="UP000284916">
    <property type="component" value="Unassembled WGS sequence"/>
</dbReference>
<feature type="signal peptide" evidence="1">
    <location>
        <begin position="1"/>
        <end position="21"/>
    </location>
</feature>
<reference evidence="4 5" key="1">
    <citation type="submission" date="2018-08" db="EMBL/GenBank/DDBJ databases">
        <title>A genome reference for cultivated species of the human gut microbiota.</title>
        <authorList>
            <person name="Zou Y."/>
            <person name="Xue W."/>
            <person name="Luo G."/>
        </authorList>
    </citation>
    <scope>NUCLEOTIDE SEQUENCE [LARGE SCALE GENOMIC DNA]</scope>
    <source>
        <strain evidence="3 5">AF39-11</strain>
        <strain evidence="2 4">OM06-2</strain>
    </source>
</reference>
<dbReference type="RefSeq" id="WP_007561978.1">
    <property type="nucleotide sequence ID" value="NZ_CABKPU010000005.1"/>
</dbReference>
<accession>A0A3E4Z5J9</accession>
<keyword evidence="1" id="KW-0732">Signal</keyword>
<proteinExistence type="predicted"/>
<dbReference type="Proteomes" id="UP000260814">
    <property type="component" value="Unassembled WGS sequence"/>
</dbReference>
<dbReference type="InterPro" id="IPR024404">
    <property type="entry name" value="Lipid-bd_put"/>
</dbReference>
<dbReference type="EMBL" id="QSTW01000020">
    <property type="protein sequence ID" value="RGM87646.1"/>
    <property type="molecule type" value="Genomic_DNA"/>
</dbReference>
<evidence type="ECO:0000313" key="2">
    <source>
        <dbReference type="EMBL" id="RGM87646.1"/>
    </source>
</evidence>
<evidence type="ECO:0000256" key="1">
    <source>
        <dbReference type="SAM" id="SignalP"/>
    </source>
</evidence>
<protein>
    <recommendedName>
        <fullName evidence="6">Lipid-binding hydrolase</fullName>
    </recommendedName>
</protein>
<evidence type="ECO:0000313" key="3">
    <source>
        <dbReference type="EMBL" id="RHL13593.1"/>
    </source>
</evidence>